<dbReference type="Proteomes" id="UP001202248">
    <property type="component" value="Unassembled WGS sequence"/>
</dbReference>
<dbReference type="InterPro" id="IPR023346">
    <property type="entry name" value="Lysozyme-like_dom_sf"/>
</dbReference>
<reference evidence="3 4" key="1">
    <citation type="submission" date="2022-02" db="EMBL/GenBank/DDBJ databases">
        <authorList>
            <person name="Min J."/>
        </authorList>
    </citation>
    <scope>NUCLEOTIDE SEQUENCE [LARGE SCALE GENOMIC DNA]</scope>
    <source>
        <strain evidence="3 4">GR10-1</strain>
    </source>
</reference>
<evidence type="ECO:0000313" key="3">
    <source>
        <dbReference type="EMBL" id="MCH5596913.1"/>
    </source>
</evidence>
<proteinExistence type="inferred from homology"/>
<dbReference type="Gene3D" id="1.10.530.10">
    <property type="match status" value="1"/>
</dbReference>
<comment type="caution">
    <text evidence="3">The sequence shown here is derived from an EMBL/GenBank/DDBJ whole genome shotgun (WGS) entry which is preliminary data.</text>
</comment>
<dbReference type="InterPro" id="IPR008258">
    <property type="entry name" value="Transglycosylase_SLT_dom_1"/>
</dbReference>
<sequence length="300" mass="33698">MKKITFGGLLFFAGIGVCFTAMSLFGFKEQPAVEKIAVPGLYKAPALPDSMSFAGETVPLERREINEQLDRELTYNYFQPQNVVYIIKLAERFFPQIEAVLQANNVPDDFKYLCVAESNLQNLISKVGATGFWQFMAGTAPGYNLEVSGSVDERYHVIKSTEAACKYLKQAYNRFGSWTAAAASYNCGMGGYNQRVTQQGSKNYYDLVLPEETNRYIFRILTFKHLLANAESLGYDVADSYRYTSLKTKNITVTQTIPNLVSFAKSNGTSFKVLKTLNPWLRSNTLQVRAGKTYDLLLPE</sequence>
<evidence type="ECO:0000313" key="4">
    <source>
        <dbReference type="Proteomes" id="UP001202248"/>
    </source>
</evidence>
<dbReference type="SUPFAM" id="SSF53955">
    <property type="entry name" value="Lysozyme-like"/>
    <property type="match status" value="1"/>
</dbReference>
<name>A0ABS9SEY0_9BACT</name>
<evidence type="ECO:0000259" key="2">
    <source>
        <dbReference type="Pfam" id="PF01464"/>
    </source>
</evidence>
<dbReference type="PANTHER" id="PTHR37423">
    <property type="entry name" value="SOLUBLE LYTIC MUREIN TRANSGLYCOSYLASE-RELATED"/>
    <property type="match status" value="1"/>
</dbReference>
<gene>
    <name evidence="3" type="ORF">MKP09_02740</name>
</gene>
<evidence type="ECO:0000256" key="1">
    <source>
        <dbReference type="ARBA" id="ARBA00007734"/>
    </source>
</evidence>
<organism evidence="3 4">
    <name type="scientific">Niabella ginsengisoli</name>
    <dbReference type="NCBI Taxonomy" id="522298"/>
    <lineage>
        <taxon>Bacteria</taxon>
        <taxon>Pseudomonadati</taxon>
        <taxon>Bacteroidota</taxon>
        <taxon>Chitinophagia</taxon>
        <taxon>Chitinophagales</taxon>
        <taxon>Chitinophagaceae</taxon>
        <taxon>Niabella</taxon>
    </lineage>
</organism>
<dbReference type="Pfam" id="PF01464">
    <property type="entry name" value="SLT"/>
    <property type="match status" value="1"/>
</dbReference>
<keyword evidence="4" id="KW-1185">Reference proteome</keyword>
<dbReference type="EMBL" id="JAKWBL010000001">
    <property type="protein sequence ID" value="MCH5596913.1"/>
    <property type="molecule type" value="Genomic_DNA"/>
</dbReference>
<protein>
    <submittedName>
        <fullName evidence="3">Lytic transglycosylase domain-containing protein</fullName>
    </submittedName>
</protein>
<dbReference type="RefSeq" id="WP_240826321.1">
    <property type="nucleotide sequence ID" value="NZ_JAKWBL010000001.1"/>
</dbReference>
<dbReference type="PANTHER" id="PTHR37423:SF2">
    <property type="entry name" value="MEMBRANE-BOUND LYTIC MUREIN TRANSGLYCOSYLASE C"/>
    <property type="match status" value="1"/>
</dbReference>
<comment type="similarity">
    <text evidence="1">Belongs to the transglycosylase Slt family.</text>
</comment>
<accession>A0ABS9SEY0</accession>
<feature type="domain" description="Transglycosylase SLT" evidence="2">
    <location>
        <begin position="99"/>
        <end position="205"/>
    </location>
</feature>
<dbReference type="CDD" id="cd16894">
    <property type="entry name" value="MltD-like"/>
    <property type="match status" value="1"/>
</dbReference>